<protein>
    <submittedName>
        <fullName evidence="2">Uncharacterized protein</fullName>
    </submittedName>
</protein>
<sequence>MGKYLFCLLLLLTTSGLWGQAETDYTPLAERLAEYGRQTMSWNTEALLDLTDPQLFEIVDREMMAEQLAGLRSDHNMEVSFSDFTVDHIGRIVKDYDDAYAPVNIHHRISFKMLSPEYKTEDFILRMQRMLEKNYGSVTVDPNTSTIKVVVKKSMFAIQRGASSLWYFVEYRPENAALMDLLVPPVVREQFKK</sequence>
<evidence type="ECO:0000313" key="2">
    <source>
        <dbReference type="EMBL" id="SEQ68894.1"/>
    </source>
</evidence>
<reference evidence="3" key="1">
    <citation type="submission" date="2016-10" db="EMBL/GenBank/DDBJ databases">
        <authorList>
            <person name="Varghese N."/>
            <person name="Submissions S."/>
        </authorList>
    </citation>
    <scope>NUCLEOTIDE SEQUENCE [LARGE SCALE GENOMIC DNA]</scope>
    <source>
        <strain evidence="3">DSM 24740</strain>
    </source>
</reference>
<keyword evidence="3" id="KW-1185">Reference proteome</keyword>
<feature type="chain" id="PRO_5011582767" evidence="1">
    <location>
        <begin position="20"/>
        <end position="193"/>
    </location>
</feature>
<dbReference type="STRING" id="478744.SAMN05444359_11416"/>
<accession>A0A1H9I2R5</accession>
<dbReference type="InParanoid" id="A0A1H9I2R5"/>
<evidence type="ECO:0000313" key="3">
    <source>
        <dbReference type="Proteomes" id="UP000199021"/>
    </source>
</evidence>
<proteinExistence type="predicted"/>
<dbReference type="EMBL" id="FOFB01000014">
    <property type="protein sequence ID" value="SEQ68894.1"/>
    <property type="molecule type" value="Genomic_DNA"/>
</dbReference>
<feature type="signal peptide" evidence="1">
    <location>
        <begin position="1"/>
        <end position="19"/>
    </location>
</feature>
<evidence type="ECO:0000256" key="1">
    <source>
        <dbReference type="SAM" id="SignalP"/>
    </source>
</evidence>
<dbReference type="Proteomes" id="UP000199021">
    <property type="component" value="Unassembled WGS sequence"/>
</dbReference>
<keyword evidence="1" id="KW-0732">Signal</keyword>
<dbReference type="RefSeq" id="WP_090169247.1">
    <property type="nucleotide sequence ID" value="NZ_FOFB01000014.1"/>
</dbReference>
<gene>
    <name evidence="2" type="ORF">SAMN05444359_11416</name>
</gene>
<name>A0A1H9I2R5_9BACT</name>
<dbReference type="OrthoDB" id="982449at2"/>
<organism evidence="2 3">
    <name type="scientific">Neolewinella agarilytica</name>
    <dbReference type="NCBI Taxonomy" id="478744"/>
    <lineage>
        <taxon>Bacteria</taxon>
        <taxon>Pseudomonadati</taxon>
        <taxon>Bacteroidota</taxon>
        <taxon>Saprospiria</taxon>
        <taxon>Saprospirales</taxon>
        <taxon>Lewinellaceae</taxon>
        <taxon>Neolewinella</taxon>
    </lineage>
</organism>
<dbReference type="AlphaFoldDB" id="A0A1H9I2R5"/>